<feature type="chain" id="PRO_5004355173" evidence="1">
    <location>
        <begin position="17"/>
        <end position="359"/>
    </location>
</feature>
<sequence>MIRLIFFIMNAFCGHSISVCRPKATSHIIRFRFGQSFLKDHVGNIEKVEFKWLKEEYVEFNTPVRSKFFTEKKKTLNVVLDDLFGETESSTVTYRVSFFTLKGKEIYRGNFNIEKQADNSFSMYSVRSRRNIDTLNYVYHRYLSAIFQDYRNFSIIPNSNNLIKIRFTKEYKEVLTNYFNNHRGMKEALESLNECLSEVDSEEDIPAKINKFFDGRREHVAGLQKQYSSYEQLYFFCAGVDCELSNLLMDILLLIEKQTDRKIPKSIIPILNRYNIFTDVKEVKVYDIPKTFCNIKNSKIVLKLLPEENMDDFYRKDIWIYNNNVVYVSQDLCKVCRELNWRIEVLNSKYKIGIMRLDI</sequence>
<dbReference type="Proteomes" id="UP000016927">
    <property type="component" value="Unassembled WGS sequence"/>
</dbReference>
<reference evidence="2 3" key="1">
    <citation type="journal article" date="2013" name="BMC Genomics">
        <title>Comparative genomics of parasitic silkworm microsporidia reveal an association between genome expansion and host adaptation.</title>
        <authorList>
            <person name="Pan G."/>
            <person name="Xu J."/>
            <person name="Li T."/>
            <person name="Xia Q."/>
            <person name="Liu S.L."/>
            <person name="Zhang G."/>
            <person name="Li S."/>
            <person name="Li C."/>
            <person name="Liu H."/>
            <person name="Yang L."/>
            <person name="Liu T."/>
            <person name="Zhang X."/>
            <person name="Wu Z."/>
            <person name="Fan W."/>
            <person name="Dang X."/>
            <person name="Xiang H."/>
            <person name="Tao M."/>
            <person name="Li Y."/>
            <person name="Hu J."/>
            <person name="Li Z."/>
            <person name="Lin L."/>
            <person name="Luo J."/>
            <person name="Geng L."/>
            <person name="Wang L."/>
            <person name="Long M."/>
            <person name="Wan Y."/>
            <person name="He N."/>
            <person name="Zhang Z."/>
            <person name="Lu C."/>
            <person name="Keeling P.J."/>
            <person name="Wang J."/>
            <person name="Xiang Z."/>
            <person name="Zhou Z."/>
        </authorList>
    </citation>
    <scope>NUCLEOTIDE SEQUENCE [LARGE SCALE GENOMIC DNA]</scope>
    <source>
        <strain evidence="3">CQ1 / CVCC 102059</strain>
    </source>
</reference>
<dbReference type="HOGENOM" id="CLU_771822_0_0_1"/>
<dbReference type="OrthoDB" id="10458152at2759"/>
<keyword evidence="3" id="KW-1185">Reference proteome</keyword>
<evidence type="ECO:0000256" key="1">
    <source>
        <dbReference type="SAM" id="SignalP"/>
    </source>
</evidence>
<feature type="signal peptide" evidence="1">
    <location>
        <begin position="1"/>
        <end position="16"/>
    </location>
</feature>
<evidence type="ECO:0000313" key="3">
    <source>
        <dbReference type="Proteomes" id="UP000016927"/>
    </source>
</evidence>
<accession>R0MGA4</accession>
<protein>
    <submittedName>
        <fullName evidence="2">Uncharacterized protein</fullName>
    </submittedName>
</protein>
<dbReference type="AlphaFoldDB" id="R0MGA4"/>
<keyword evidence="1" id="KW-0732">Signal</keyword>
<evidence type="ECO:0000313" key="2">
    <source>
        <dbReference type="EMBL" id="EOB11783.1"/>
    </source>
</evidence>
<dbReference type="EMBL" id="KB909752">
    <property type="protein sequence ID" value="EOB11783.1"/>
    <property type="molecule type" value="Genomic_DNA"/>
</dbReference>
<dbReference type="VEuPathDB" id="MicrosporidiaDB:NBO_845g0001"/>
<proteinExistence type="predicted"/>
<organism evidence="2 3">
    <name type="scientific">Nosema bombycis (strain CQ1 / CVCC 102059)</name>
    <name type="common">Microsporidian parasite</name>
    <name type="synonym">Pebrine of silkworm</name>
    <dbReference type="NCBI Taxonomy" id="578461"/>
    <lineage>
        <taxon>Eukaryota</taxon>
        <taxon>Fungi</taxon>
        <taxon>Fungi incertae sedis</taxon>
        <taxon>Microsporidia</taxon>
        <taxon>Nosematidae</taxon>
        <taxon>Nosema</taxon>
    </lineage>
</organism>
<gene>
    <name evidence="2" type="ORF">NBO_845g0001</name>
</gene>
<name>R0MGA4_NOSB1</name>